<accession>A0A0N1FCT6</accession>
<name>A0A0N1FCT6_9PROT</name>
<dbReference type="Gene3D" id="2.40.50.100">
    <property type="match status" value="1"/>
</dbReference>
<dbReference type="Proteomes" id="UP000031553">
    <property type="component" value="Unassembled WGS sequence"/>
</dbReference>
<dbReference type="AlphaFoldDB" id="A0A0N1FCT6"/>
<dbReference type="InterPro" id="IPR000089">
    <property type="entry name" value="Biotin_lipoyl"/>
</dbReference>
<evidence type="ECO:0000259" key="1">
    <source>
        <dbReference type="Pfam" id="PF00364"/>
    </source>
</evidence>
<dbReference type="RefSeq" id="WP_039734792.1">
    <property type="nucleotide sequence ID" value="NZ_JUFX02000090.1"/>
</dbReference>
<protein>
    <submittedName>
        <fullName evidence="2">Acetyl-CoA carboxylase biotin carboxyl carrier protein</fullName>
    </submittedName>
</protein>
<comment type="caution">
    <text evidence="2">The sequence shown here is derived from an EMBL/GenBank/DDBJ whole genome shotgun (WGS) entry which is preliminary data.</text>
</comment>
<reference evidence="2 3" key="1">
    <citation type="submission" date="2015-07" db="EMBL/GenBank/DDBJ databases">
        <title>Draft Genome Sequence of Komagataeibacter intermedius Strain AF2, Isolated from Kombucha Tea.</title>
        <authorList>
            <person name="Santos R.A."/>
            <person name="Berretta A.A."/>
            <person name="Barud H.S."/>
            <person name="Ribeiro S.J."/>
            <person name="Gonzalez-Garcia L.N."/>
            <person name="Zucchi T.D."/>
            <person name="Goldman G.H."/>
            <person name="Riano-Pachon D.M."/>
        </authorList>
    </citation>
    <scope>NUCLEOTIDE SEQUENCE [LARGE SCALE GENOMIC DNA]</scope>
    <source>
        <strain evidence="2 3">AF2</strain>
    </source>
</reference>
<feature type="domain" description="Lipoyl-binding" evidence="1">
    <location>
        <begin position="59"/>
        <end position="129"/>
    </location>
</feature>
<dbReference type="InterPro" id="IPR011053">
    <property type="entry name" value="Single_hybrid_motif"/>
</dbReference>
<dbReference type="EMBL" id="JUFX02000090">
    <property type="protein sequence ID" value="KPH87892.1"/>
    <property type="molecule type" value="Genomic_DNA"/>
</dbReference>
<dbReference type="SUPFAM" id="SSF51230">
    <property type="entry name" value="Single hybrid motif"/>
    <property type="match status" value="1"/>
</dbReference>
<gene>
    <name evidence="2" type="ORF">GLUCOINTEAF2_0201974</name>
</gene>
<evidence type="ECO:0000313" key="3">
    <source>
        <dbReference type="Proteomes" id="UP000031553"/>
    </source>
</evidence>
<organism evidence="2 3">
    <name type="scientific">Komagataeibacter intermedius AF2</name>
    <dbReference type="NCBI Taxonomy" id="1458464"/>
    <lineage>
        <taxon>Bacteria</taxon>
        <taxon>Pseudomonadati</taxon>
        <taxon>Pseudomonadota</taxon>
        <taxon>Alphaproteobacteria</taxon>
        <taxon>Acetobacterales</taxon>
        <taxon>Acetobacteraceae</taxon>
        <taxon>Komagataeibacter</taxon>
    </lineage>
</organism>
<dbReference type="Pfam" id="PF00364">
    <property type="entry name" value="Biotin_lipoyl"/>
    <property type="match status" value="1"/>
</dbReference>
<evidence type="ECO:0000313" key="2">
    <source>
        <dbReference type="EMBL" id="KPH87892.1"/>
    </source>
</evidence>
<sequence length="136" mass="14656">MGIVWDMVARMRRHGIQELDVHDDTMELRLRLDPAAMTAAGTSSGRISTAPSSATMIHSPCMGRALLAHPLRSSPEVEPGQNVEEGDIVAFVGVDHILYPVLAPCAGCIGEIKVTQGMVIGYHQPLMLIERGINIS</sequence>
<dbReference type="OrthoDB" id="7282653at2"/>
<proteinExistence type="predicted"/>